<dbReference type="AlphaFoldDB" id="A0A0N4XR17"/>
<evidence type="ECO:0000313" key="1">
    <source>
        <dbReference type="EMBL" id="VDL68557.1"/>
    </source>
</evidence>
<dbReference type="Proteomes" id="UP000271162">
    <property type="component" value="Unassembled WGS sequence"/>
</dbReference>
<evidence type="ECO:0000313" key="3">
    <source>
        <dbReference type="WBParaSite" id="NBR_0000496901-mRNA-1"/>
    </source>
</evidence>
<accession>A0A0N4XR17</accession>
<gene>
    <name evidence="1" type="ORF">NBR_LOCUS4968</name>
</gene>
<dbReference type="EMBL" id="UYSL01010580">
    <property type="protein sequence ID" value="VDL68557.1"/>
    <property type="molecule type" value="Genomic_DNA"/>
</dbReference>
<protein>
    <submittedName>
        <fullName evidence="3">Catalase</fullName>
    </submittedName>
</protein>
<keyword evidence="2" id="KW-1185">Reference proteome</keyword>
<dbReference type="WBParaSite" id="NBR_0000496901-mRNA-1">
    <property type="protein sequence ID" value="NBR_0000496901-mRNA-1"/>
    <property type="gene ID" value="NBR_0000496901"/>
</dbReference>
<name>A0A0N4XR17_NIPBR</name>
<dbReference type="STRING" id="27835.A0A0N4XR17"/>
<organism evidence="3">
    <name type="scientific">Nippostrongylus brasiliensis</name>
    <name type="common">Rat hookworm</name>
    <dbReference type="NCBI Taxonomy" id="27835"/>
    <lineage>
        <taxon>Eukaryota</taxon>
        <taxon>Metazoa</taxon>
        <taxon>Ecdysozoa</taxon>
        <taxon>Nematoda</taxon>
        <taxon>Chromadorea</taxon>
        <taxon>Rhabditida</taxon>
        <taxon>Rhabditina</taxon>
        <taxon>Rhabditomorpha</taxon>
        <taxon>Strongyloidea</taxon>
        <taxon>Heligmosomidae</taxon>
        <taxon>Nippostrongylus</taxon>
    </lineage>
</organism>
<proteinExistence type="predicted"/>
<reference evidence="3" key="1">
    <citation type="submission" date="2017-02" db="UniProtKB">
        <authorList>
            <consortium name="WormBaseParasite"/>
        </authorList>
    </citation>
    <scope>IDENTIFICATION</scope>
</reference>
<sequence>MFPRMNYNYKNMSEPVDLAGHFGHVGPLYDREGGGEL</sequence>
<reference evidence="1 2" key="2">
    <citation type="submission" date="2018-11" db="EMBL/GenBank/DDBJ databases">
        <authorList>
            <consortium name="Pathogen Informatics"/>
        </authorList>
    </citation>
    <scope>NUCLEOTIDE SEQUENCE [LARGE SCALE GENOMIC DNA]</scope>
</reference>
<evidence type="ECO:0000313" key="2">
    <source>
        <dbReference type="Proteomes" id="UP000271162"/>
    </source>
</evidence>